<dbReference type="GO" id="GO:0000287">
    <property type="term" value="F:magnesium ion binding"/>
    <property type="evidence" value="ECO:0007669"/>
    <property type="project" value="TreeGrafter"/>
</dbReference>
<dbReference type="GO" id="GO:0004422">
    <property type="term" value="F:hypoxanthine phosphoribosyltransferase activity"/>
    <property type="evidence" value="ECO:0007669"/>
    <property type="project" value="TreeGrafter"/>
</dbReference>
<comment type="caution">
    <text evidence="4">The sequence shown here is derived from an EMBL/GenBank/DDBJ whole genome shotgun (WGS) entry which is preliminary data.</text>
</comment>
<dbReference type="GO" id="GO:0032263">
    <property type="term" value="P:GMP salvage"/>
    <property type="evidence" value="ECO:0007669"/>
    <property type="project" value="TreeGrafter"/>
</dbReference>
<dbReference type="GO" id="GO:0005829">
    <property type="term" value="C:cytosol"/>
    <property type="evidence" value="ECO:0007669"/>
    <property type="project" value="TreeGrafter"/>
</dbReference>
<dbReference type="GO" id="GO:0046100">
    <property type="term" value="P:hypoxanthine metabolic process"/>
    <property type="evidence" value="ECO:0007669"/>
    <property type="project" value="TreeGrafter"/>
</dbReference>
<dbReference type="InterPro" id="IPR050408">
    <property type="entry name" value="HGPRT"/>
</dbReference>
<dbReference type="PANTHER" id="PTHR43340">
    <property type="entry name" value="HYPOXANTHINE-GUANINE PHOSPHORIBOSYLTRANSFERASE"/>
    <property type="match status" value="1"/>
</dbReference>
<keyword evidence="5" id="KW-1185">Reference proteome</keyword>
<sequence>MNRDETVAALQAAERLHDDHAVEQALEEMAVAITRDLSEAVPVVLCVLIGGLIPTGRLLPKLDFPLEVDYVHATRYRGATRGGELVWIARPRSDLRGREVLIVDDILDEGHTLRGIIEDCLERGAARVRVAALVEKRHDRRHPEVVADYVGLVVDDRYVFGAGMDYHDMLRNAPGIYAVVEQEAGQ</sequence>
<feature type="domain" description="Phosphoribosyltransferase" evidence="3">
    <location>
        <begin position="14"/>
        <end position="164"/>
    </location>
</feature>
<dbReference type="Pfam" id="PF00156">
    <property type="entry name" value="Pribosyltran"/>
    <property type="match status" value="1"/>
</dbReference>
<evidence type="ECO:0000313" key="5">
    <source>
        <dbReference type="Proteomes" id="UP001205843"/>
    </source>
</evidence>
<dbReference type="GO" id="GO:0032264">
    <property type="term" value="P:IMP salvage"/>
    <property type="evidence" value="ECO:0007669"/>
    <property type="project" value="TreeGrafter"/>
</dbReference>
<comment type="catalytic activity">
    <reaction evidence="1">
        <text>GMP + diphosphate = guanine + 5-phospho-alpha-D-ribose 1-diphosphate</text>
        <dbReference type="Rhea" id="RHEA:25424"/>
        <dbReference type="ChEBI" id="CHEBI:16235"/>
        <dbReference type="ChEBI" id="CHEBI:33019"/>
        <dbReference type="ChEBI" id="CHEBI:58017"/>
        <dbReference type="ChEBI" id="CHEBI:58115"/>
        <dbReference type="EC" id="2.4.2.8"/>
    </reaction>
    <physiologicalReaction direction="right-to-left" evidence="1">
        <dbReference type="Rhea" id="RHEA:25426"/>
    </physiologicalReaction>
</comment>
<accession>A0AAE3KHE3</accession>
<evidence type="ECO:0000313" key="4">
    <source>
        <dbReference type="EMBL" id="MCP1676267.1"/>
    </source>
</evidence>
<dbReference type="InterPro" id="IPR000836">
    <property type="entry name" value="PRTase_dom"/>
</dbReference>
<reference evidence="4" key="1">
    <citation type="submission" date="2022-03" db="EMBL/GenBank/DDBJ databases">
        <title>Genomic Encyclopedia of Type Strains, Phase III (KMG-III): the genomes of soil and plant-associated and newly described type strains.</title>
        <authorList>
            <person name="Whitman W."/>
        </authorList>
    </citation>
    <scope>NUCLEOTIDE SEQUENCE</scope>
    <source>
        <strain evidence="4">ANL 6-2</strain>
    </source>
</reference>
<dbReference type="InterPro" id="IPR029057">
    <property type="entry name" value="PRTase-like"/>
</dbReference>
<dbReference type="EMBL" id="JALJXV010000008">
    <property type="protein sequence ID" value="MCP1676267.1"/>
    <property type="molecule type" value="Genomic_DNA"/>
</dbReference>
<keyword evidence="4" id="KW-0328">Glycosyltransferase</keyword>
<gene>
    <name evidence="4" type="ORF">J2T57_003426</name>
</gene>
<dbReference type="NCBIfam" id="NF006605">
    <property type="entry name" value="PRK09162.1"/>
    <property type="match status" value="1"/>
</dbReference>
<evidence type="ECO:0000256" key="1">
    <source>
        <dbReference type="ARBA" id="ARBA00048811"/>
    </source>
</evidence>
<dbReference type="Proteomes" id="UP001205843">
    <property type="component" value="Unassembled WGS sequence"/>
</dbReference>
<organism evidence="4 5">
    <name type="scientific">Natronocella acetinitrilica</name>
    <dbReference type="NCBI Taxonomy" id="414046"/>
    <lineage>
        <taxon>Bacteria</taxon>
        <taxon>Pseudomonadati</taxon>
        <taxon>Pseudomonadota</taxon>
        <taxon>Gammaproteobacteria</taxon>
        <taxon>Chromatiales</taxon>
        <taxon>Ectothiorhodospiraceae</taxon>
        <taxon>Natronocella</taxon>
    </lineage>
</organism>
<evidence type="ECO:0000259" key="3">
    <source>
        <dbReference type="Pfam" id="PF00156"/>
    </source>
</evidence>
<name>A0AAE3KHE3_9GAMM</name>
<protein>
    <submittedName>
        <fullName evidence="4">Hypoxanthine phosphoribosyltransferase</fullName>
        <ecNumber evidence="4">2.4.2.8</ecNumber>
    </submittedName>
</protein>
<dbReference type="GO" id="GO:0006178">
    <property type="term" value="P:guanine salvage"/>
    <property type="evidence" value="ECO:0007669"/>
    <property type="project" value="TreeGrafter"/>
</dbReference>
<dbReference type="RefSeq" id="WP_253481705.1">
    <property type="nucleotide sequence ID" value="NZ_JALJXV010000008.1"/>
</dbReference>
<keyword evidence="4" id="KW-0808">Transferase</keyword>
<proteinExistence type="predicted"/>
<comment type="catalytic activity">
    <reaction evidence="2">
        <text>IMP + diphosphate = hypoxanthine + 5-phospho-alpha-D-ribose 1-diphosphate</text>
        <dbReference type="Rhea" id="RHEA:17973"/>
        <dbReference type="ChEBI" id="CHEBI:17368"/>
        <dbReference type="ChEBI" id="CHEBI:33019"/>
        <dbReference type="ChEBI" id="CHEBI:58017"/>
        <dbReference type="ChEBI" id="CHEBI:58053"/>
        <dbReference type="EC" id="2.4.2.8"/>
    </reaction>
    <physiologicalReaction direction="right-to-left" evidence="2">
        <dbReference type="Rhea" id="RHEA:17975"/>
    </physiologicalReaction>
</comment>
<dbReference type="Gene3D" id="3.40.50.2020">
    <property type="match status" value="1"/>
</dbReference>
<dbReference type="CDD" id="cd06223">
    <property type="entry name" value="PRTases_typeI"/>
    <property type="match status" value="1"/>
</dbReference>
<evidence type="ECO:0000256" key="2">
    <source>
        <dbReference type="ARBA" id="ARBA00049402"/>
    </source>
</evidence>
<dbReference type="AlphaFoldDB" id="A0AAE3KHE3"/>
<dbReference type="EC" id="2.4.2.8" evidence="4"/>
<dbReference type="SUPFAM" id="SSF53271">
    <property type="entry name" value="PRTase-like"/>
    <property type="match status" value="1"/>
</dbReference>
<dbReference type="PANTHER" id="PTHR43340:SF1">
    <property type="entry name" value="HYPOXANTHINE PHOSPHORIBOSYLTRANSFERASE"/>
    <property type="match status" value="1"/>
</dbReference>